<dbReference type="NCBIfam" id="TIGR00229">
    <property type="entry name" value="sensory_box"/>
    <property type="match status" value="2"/>
</dbReference>
<dbReference type="InterPro" id="IPR005467">
    <property type="entry name" value="His_kinase_dom"/>
</dbReference>
<evidence type="ECO:0000313" key="11">
    <source>
        <dbReference type="EMBL" id="EFI33646.1"/>
    </source>
</evidence>
<evidence type="ECO:0000259" key="8">
    <source>
        <dbReference type="PROSITE" id="PS50110"/>
    </source>
</evidence>
<dbReference type="PROSITE" id="PS50109">
    <property type="entry name" value="HIS_KIN"/>
    <property type="match status" value="1"/>
</dbReference>
<name>D6SSI0_9BACT</name>
<dbReference type="SMART" id="SM00448">
    <property type="entry name" value="REC"/>
    <property type="match status" value="1"/>
</dbReference>
<evidence type="ECO:0000256" key="5">
    <source>
        <dbReference type="ARBA" id="ARBA00022777"/>
    </source>
</evidence>
<dbReference type="SUPFAM" id="SSF55785">
    <property type="entry name" value="PYP-like sensor domain (PAS domain)"/>
    <property type="match status" value="3"/>
</dbReference>
<dbReference type="AlphaFoldDB" id="D6SSI0"/>
<dbReference type="InterPro" id="IPR036890">
    <property type="entry name" value="HATPase_C_sf"/>
</dbReference>
<sequence>MGYYMQKVLIVEDSESFALFLNKALIKNGYDVSAQVKTGEAALEHIRENDPDVILMDINLDGELDGIEAAELIRREKNIPVIYVTSQFNETVMHRAAQTLPYGYLCKPFNVHHLLGVLDIALRKRQVEIKLEKSRLQAEQELRLAKEQWEDTFDAVPDLIAVIDQELKIVRANKALSDRLNMDREEITGSHCYRVIDGTDSPPESCPFFDSEKTGRSHGEAYKASLGGYFDISCTSVKGLQGGKARVNVLRDITRRKEFEENLRRSEELYRRLAEDMPNLLCTFLPDSTLTYVNQAYCDFFQKNRHELVGQKWLDFLPREQRHAVREHLATIKPENPFVSYEHAVHRPDGSVSWQKWHDRGIFENQELLYIQSIGEDITDRKLASERLKENEKILKSVLESIHIAMIIMDLNTGKVLRTNEVAREYFYADDSAEADFEKKILPVILKGKNSLSSFASSLPVFNREVKINDVSGRLVPFLFYAFQSEFQGVESAVLIFYDISQRKNLEMQLAHSQKLEAVGELAAGIAHEINTPSQYVGDNTRFLQEAFTDLQQLLDLYLRLEKEVHAAGNDELLQKIRQARDEMDLDFILSEIPRAIEQSLQGLDRVSTIVQAMKRFSHPGGEEERVLFDLNEALTNIITISRNEWKYTSEVKTDFAEDLPQVAVYPNDLNQAFLNLIVNAAQAIQEKEQKSGGKGVIFISTRAVNGYAEVSIQDTGKGIPEYYQDRIFDQFFTTKPVGKGTGQGLAITYSIIVDRHGGQINLDSREGEGTTFTVRLPLTDA</sequence>
<dbReference type="InterPro" id="IPR000700">
    <property type="entry name" value="PAS-assoc_C"/>
</dbReference>
<gene>
    <name evidence="11" type="ORF">Dthio_PD0982</name>
</gene>
<dbReference type="SUPFAM" id="SSF52172">
    <property type="entry name" value="CheY-like"/>
    <property type="match status" value="1"/>
</dbReference>
<keyword evidence="3 6" id="KW-0597">Phosphoprotein</keyword>
<dbReference type="Proteomes" id="UP000005496">
    <property type="component" value="Unassembled WGS sequence"/>
</dbReference>
<dbReference type="PROSITE" id="PS50113">
    <property type="entry name" value="PAC"/>
    <property type="match status" value="1"/>
</dbReference>
<dbReference type="Pfam" id="PF00072">
    <property type="entry name" value="Response_reg"/>
    <property type="match status" value="1"/>
</dbReference>
<feature type="domain" description="PAS" evidence="9">
    <location>
        <begin position="266"/>
        <end position="336"/>
    </location>
</feature>
<accession>D6SSI0</accession>
<dbReference type="InterPro" id="IPR052162">
    <property type="entry name" value="Sensor_kinase/Photoreceptor"/>
</dbReference>
<dbReference type="InterPro" id="IPR003594">
    <property type="entry name" value="HATPase_dom"/>
</dbReference>
<dbReference type="PROSITE" id="PS50112">
    <property type="entry name" value="PAS"/>
    <property type="match status" value="2"/>
</dbReference>
<evidence type="ECO:0000259" key="7">
    <source>
        <dbReference type="PROSITE" id="PS50109"/>
    </source>
</evidence>
<dbReference type="InterPro" id="IPR035965">
    <property type="entry name" value="PAS-like_dom_sf"/>
</dbReference>
<reference evidence="11" key="1">
    <citation type="submission" date="2010-05" db="EMBL/GenBank/DDBJ databases">
        <title>The draft genome of Desulfonatronospira thiodismutans ASO3-1.</title>
        <authorList>
            <consortium name="US DOE Joint Genome Institute (JGI-PGF)"/>
            <person name="Lucas S."/>
            <person name="Copeland A."/>
            <person name="Lapidus A."/>
            <person name="Cheng J.-F."/>
            <person name="Bruce D."/>
            <person name="Goodwin L."/>
            <person name="Pitluck S."/>
            <person name="Chertkov O."/>
            <person name="Brettin T."/>
            <person name="Detter J.C."/>
            <person name="Han C."/>
            <person name="Land M.L."/>
            <person name="Hauser L."/>
            <person name="Kyrpides N."/>
            <person name="Mikhailova N."/>
            <person name="Muyzer G."/>
            <person name="Woyke T."/>
        </authorList>
    </citation>
    <scope>NUCLEOTIDE SEQUENCE [LARGE SCALE GENOMIC DNA]</scope>
    <source>
        <strain evidence="11">ASO3-1</strain>
    </source>
</reference>
<organism evidence="11 12">
    <name type="scientific">Desulfonatronospira thiodismutans ASO3-1</name>
    <dbReference type="NCBI Taxonomy" id="555779"/>
    <lineage>
        <taxon>Bacteria</taxon>
        <taxon>Pseudomonadati</taxon>
        <taxon>Thermodesulfobacteriota</taxon>
        <taxon>Desulfovibrionia</taxon>
        <taxon>Desulfovibrionales</taxon>
        <taxon>Desulfonatronovibrionaceae</taxon>
        <taxon>Desulfonatronospira</taxon>
    </lineage>
</organism>
<dbReference type="Gene3D" id="3.30.565.10">
    <property type="entry name" value="Histidine kinase-like ATPase, C-terminal domain"/>
    <property type="match status" value="1"/>
</dbReference>
<dbReference type="PANTHER" id="PTHR43304:SF1">
    <property type="entry name" value="PAC DOMAIN-CONTAINING PROTEIN"/>
    <property type="match status" value="1"/>
</dbReference>
<evidence type="ECO:0000256" key="2">
    <source>
        <dbReference type="ARBA" id="ARBA00012438"/>
    </source>
</evidence>
<dbReference type="InterPro" id="IPR004358">
    <property type="entry name" value="Sig_transdc_His_kin-like_C"/>
</dbReference>
<feature type="domain" description="Response regulatory" evidence="8">
    <location>
        <begin position="7"/>
        <end position="122"/>
    </location>
</feature>
<dbReference type="CDD" id="cd00130">
    <property type="entry name" value="PAS"/>
    <property type="match status" value="1"/>
</dbReference>
<dbReference type="EC" id="2.7.13.3" evidence="2"/>
<dbReference type="InterPro" id="IPR001789">
    <property type="entry name" value="Sig_transdc_resp-reg_receiver"/>
</dbReference>
<dbReference type="Gene3D" id="3.30.450.20">
    <property type="entry name" value="PAS domain"/>
    <property type="match status" value="3"/>
</dbReference>
<comment type="catalytic activity">
    <reaction evidence="1">
        <text>ATP + protein L-histidine = ADP + protein N-phospho-L-histidine.</text>
        <dbReference type="EC" id="2.7.13.3"/>
    </reaction>
</comment>
<evidence type="ECO:0000313" key="12">
    <source>
        <dbReference type="Proteomes" id="UP000005496"/>
    </source>
</evidence>
<dbReference type="SMART" id="SM00387">
    <property type="entry name" value="HATPase_c"/>
    <property type="match status" value="1"/>
</dbReference>
<dbReference type="GO" id="GO:0004673">
    <property type="term" value="F:protein histidine kinase activity"/>
    <property type="evidence" value="ECO:0007669"/>
    <property type="project" value="UniProtKB-EC"/>
</dbReference>
<feature type="domain" description="PAS" evidence="9">
    <location>
        <begin position="145"/>
        <end position="189"/>
    </location>
</feature>
<dbReference type="InterPro" id="IPR000014">
    <property type="entry name" value="PAS"/>
</dbReference>
<protein>
    <recommendedName>
        <fullName evidence="2">histidine kinase</fullName>
        <ecNumber evidence="2">2.7.13.3</ecNumber>
    </recommendedName>
</protein>
<keyword evidence="4" id="KW-0808">Transferase</keyword>
<dbReference type="Pfam" id="PF02518">
    <property type="entry name" value="HATPase_c"/>
    <property type="match status" value="1"/>
</dbReference>
<evidence type="ECO:0000256" key="1">
    <source>
        <dbReference type="ARBA" id="ARBA00000085"/>
    </source>
</evidence>
<dbReference type="PROSITE" id="PS50110">
    <property type="entry name" value="RESPONSE_REGULATORY"/>
    <property type="match status" value="1"/>
</dbReference>
<dbReference type="SUPFAM" id="SSF55874">
    <property type="entry name" value="ATPase domain of HSP90 chaperone/DNA topoisomerase II/histidine kinase"/>
    <property type="match status" value="1"/>
</dbReference>
<evidence type="ECO:0000256" key="3">
    <source>
        <dbReference type="ARBA" id="ARBA00022553"/>
    </source>
</evidence>
<dbReference type="PANTHER" id="PTHR43304">
    <property type="entry name" value="PHYTOCHROME-LIKE PROTEIN CPH1"/>
    <property type="match status" value="1"/>
</dbReference>
<dbReference type="PRINTS" id="PR00344">
    <property type="entry name" value="BCTRLSENSOR"/>
</dbReference>
<dbReference type="InterPro" id="IPR011006">
    <property type="entry name" value="CheY-like_superfamily"/>
</dbReference>
<keyword evidence="5 11" id="KW-0418">Kinase</keyword>
<proteinExistence type="predicted"/>
<dbReference type="InterPro" id="IPR013656">
    <property type="entry name" value="PAS_4"/>
</dbReference>
<evidence type="ECO:0000259" key="9">
    <source>
        <dbReference type="PROSITE" id="PS50112"/>
    </source>
</evidence>
<dbReference type="Pfam" id="PF08448">
    <property type="entry name" value="PAS_4"/>
    <property type="match status" value="2"/>
</dbReference>
<evidence type="ECO:0000256" key="4">
    <source>
        <dbReference type="ARBA" id="ARBA00022679"/>
    </source>
</evidence>
<dbReference type="Gene3D" id="3.40.50.2300">
    <property type="match status" value="1"/>
</dbReference>
<evidence type="ECO:0000259" key="10">
    <source>
        <dbReference type="PROSITE" id="PS50113"/>
    </source>
</evidence>
<dbReference type="SMART" id="SM00091">
    <property type="entry name" value="PAS"/>
    <property type="match status" value="2"/>
</dbReference>
<dbReference type="Gene3D" id="1.10.287.130">
    <property type="match status" value="1"/>
</dbReference>
<dbReference type="eggNOG" id="COG4191">
    <property type="taxonomic scope" value="Bacteria"/>
</dbReference>
<comment type="caution">
    <text evidence="11">The sequence shown here is derived from an EMBL/GenBank/DDBJ whole genome shotgun (WGS) entry which is preliminary data.</text>
</comment>
<keyword evidence="12" id="KW-1185">Reference proteome</keyword>
<evidence type="ECO:0000256" key="6">
    <source>
        <dbReference type="PROSITE-ProRule" id="PRU00169"/>
    </source>
</evidence>
<dbReference type="GO" id="GO:0000160">
    <property type="term" value="P:phosphorelay signal transduction system"/>
    <property type="evidence" value="ECO:0007669"/>
    <property type="project" value="InterPro"/>
</dbReference>
<feature type="domain" description="Histidine kinase" evidence="7">
    <location>
        <begin position="525"/>
        <end position="781"/>
    </location>
</feature>
<feature type="modified residue" description="4-aspartylphosphate" evidence="6">
    <location>
        <position position="57"/>
    </location>
</feature>
<dbReference type="EMBL" id="ACJN02000003">
    <property type="protein sequence ID" value="EFI33646.1"/>
    <property type="molecule type" value="Genomic_DNA"/>
</dbReference>
<dbReference type="CDD" id="cd17534">
    <property type="entry name" value="REC_DC-like"/>
    <property type="match status" value="1"/>
</dbReference>
<feature type="domain" description="PAC" evidence="10">
    <location>
        <begin position="339"/>
        <end position="390"/>
    </location>
</feature>